<protein>
    <submittedName>
        <fullName evidence="1">Uncharacterized protein</fullName>
    </submittedName>
</protein>
<proteinExistence type="predicted"/>
<name>A0ACC0DQ60_9BASI</name>
<reference evidence="2" key="1">
    <citation type="journal article" date="2018" name="BMC Genomics">
        <title>Genomic insights into host adaptation between the wheat stripe rust pathogen (Puccinia striiformis f. sp. tritici) and the barley stripe rust pathogen (Puccinia striiformis f. sp. hordei).</title>
        <authorList>
            <person name="Xia C."/>
            <person name="Wang M."/>
            <person name="Yin C."/>
            <person name="Cornejo O.E."/>
            <person name="Hulbert S.H."/>
            <person name="Chen X."/>
        </authorList>
    </citation>
    <scope>NUCLEOTIDE SEQUENCE [LARGE SCALE GENOMIC DNA]</scope>
    <source>
        <strain evidence="2">93-210</strain>
    </source>
</reference>
<gene>
    <name evidence="1" type="ORF">MJO28_016735</name>
</gene>
<dbReference type="Proteomes" id="UP001060170">
    <property type="component" value="Chromosome 18"/>
</dbReference>
<accession>A0ACC0DQ60</accession>
<evidence type="ECO:0000313" key="2">
    <source>
        <dbReference type="Proteomes" id="UP001060170"/>
    </source>
</evidence>
<reference evidence="1 2" key="3">
    <citation type="journal article" date="2022" name="Microbiol. Spectr.">
        <title>Folding features and dynamics of 3D genome architecture in plant fungal pathogens.</title>
        <authorList>
            <person name="Xia C."/>
        </authorList>
    </citation>
    <scope>NUCLEOTIDE SEQUENCE [LARGE SCALE GENOMIC DNA]</scope>
    <source>
        <strain evidence="1 2">93-210</strain>
    </source>
</reference>
<dbReference type="EMBL" id="CM045882">
    <property type="protein sequence ID" value="KAI7935864.1"/>
    <property type="molecule type" value="Genomic_DNA"/>
</dbReference>
<organism evidence="1 2">
    <name type="scientific">Puccinia striiformis f. sp. tritici</name>
    <dbReference type="NCBI Taxonomy" id="168172"/>
    <lineage>
        <taxon>Eukaryota</taxon>
        <taxon>Fungi</taxon>
        <taxon>Dikarya</taxon>
        <taxon>Basidiomycota</taxon>
        <taxon>Pucciniomycotina</taxon>
        <taxon>Pucciniomycetes</taxon>
        <taxon>Pucciniales</taxon>
        <taxon>Pucciniaceae</taxon>
        <taxon>Puccinia</taxon>
    </lineage>
</organism>
<evidence type="ECO:0000313" key="1">
    <source>
        <dbReference type="EMBL" id="KAI7935864.1"/>
    </source>
</evidence>
<reference evidence="2" key="2">
    <citation type="journal article" date="2018" name="Mol. Plant Microbe Interact.">
        <title>Genome sequence resources for the wheat stripe rust pathogen (Puccinia striiformis f. sp. tritici) and the barley stripe rust pathogen (Puccinia striiformis f. sp. hordei).</title>
        <authorList>
            <person name="Xia C."/>
            <person name="Wang M."/>
            <person name="Yin C."/>
            <person name="Cornejo O.E."/>
            <person name="Hulbert S.H."/>
            <person name="Chen X."/>
        </authorList>
    </citation>
    <scope>NUCLEOTIDE SEQUENCE [LARGE SCALE GENOMIC DNA]</scope>
    <source>
        <strain evidence="2">93-210</strain>
    </source>
</reference>
<comment type="caution">
    <text evidence="1">The sequence shown here is derived from an EMBL/GenBank/DDBJ whole genome shotgun (WGS) entry which is preliminary data.</text>
</comment>
<feature type="non-terminal residue" evidence="1">
    <location>
        <position position="83"/>
    </location>
</feature>
<keyword evidence="2" id="KW-1185">Reference proteome</keyword>
<sequence length="83" mass="9363">MFLINQSFKSVKAGLNVQHNCQHGKSQLTKTWIAIVKRQKSTSKTLELTHTNNKQYIINLASLSLINYHQKFSDGAADPPHLS</sequence>